<dbReference type="Proteomes" id="UP000314987">
    <property type="component" value="Unassembled WGS sequence"/>
</dbReference>
<dbReference type="SMART" id="SM00385">
    <property type="entry name" value="CYCLIN"/>
    <property type="match status" value="2"/>
</dbReference>
<dbReference type="Gene3D" id="1.10.472.10">
    <property type="entry name" value="Cyclin-like"/>
    <property type="match status" value="2"/>
</dbReference>
<dbReference type="PANTHER" id="PTHR10177">
    <property type="entry name" value="CYCLINS"/>
    <property type="match status" value="1"/>
</dbReference>
<dbReference type="GeneID" id="114027735"/>
<evidence type="ECO:0000256" key="3">
    <source>
        <dbReference type="ARBA" id="ARBA00069543"/>
    </source>
</evidence>
<dbReference type="AlphaFoldDB" id="A0A4X2JZL5"/>
<evidence type="ECO:0000256" key="4">
    <source>
        <dbReference type="RuleBase" id="RU000383"/>
    </source>
</evidence>
<dbReference type="SUPFAM" id="SSF47954">
    <property type="entry name" value="Cyclin-like"/>
    <property type="match status" value="2"/>
</dbReference>
<dbReference type="Ensembl" id="ENSVURT00010005810.1">
    <property type="protein sequence ID" value="ENSVURP00010005128.1"/>
    <property type="gene ID" value="ENSVURG00010004040.1"/>
</dbReference>
<evidence type="ECO:0000313" key="8">
    <source>
        <dbReference type="Proteomes" id="UP000314987"/>
    </source>
</evidence>
<dbReference type="InterPro" id="IPR004367">
    <property type="entry name" value="Cyclin_C-dom"/>
</dbReference>
<proteinExistence type="inferred from homology"/>
<organism evidence="7 8">
    <name type="scientific">Vombatus ursinus</name>
    <name type="common">Common wombat</name>
    <dbReference type="NCBI Taxonomy" id="29139"/>
    <lineage>
        <taxon>Eukaryota</taxon>
        <taxon>Metazoa</taxon>
        <taxon>Chordata</taxon>
        <taxon>Craniata</taxon>
        <taxon>Vertebrata</taxon>
        <taxon>Euteleostomi</taxon>
        <taxon>Mammalia</taxon>
        <taxon>Metatheria</taxon>
        <taxon>Diprotodontia</taxon>
        <taxon>Vombatidae</taxon>
        <taxon>Vombatus</taxon>
    </lineage>
</organism>
<protein>
    <recommendedName>
        <fullName evidence="3">Cyclin-J-like protein</fullName>
    </recommendedName>
</protein>
<dbReference type="CDD" id="cd20528">
    <property type="entry name" value="CYCLIN_CCNJ-like_rpt1"/>
    <property type="match status" value="1"/>
</dbReference>
<comment type="similarity">
    <text evidence="2">Belongs to the cyclin family. Cyclin J subfamily.</text>
</comment>
<dbReference type="FunFam" id="1.10.472.10:FF:000041">
    <property type="entry name" value="Cyclin J like"/>
    <property type="match status" value="1"/>
</dbReference>
<dbReference type="GeneTree" id="ENSGT00940000159349"/>
<feature type="domain" description="Cyclin-like" evidence="5">
    <location>
        <begin position="165"/>
        <end position="245"/>
    </location>
</feature>
<dbReference type="Pfam" id="PF00134">
    <property type="entry name" value="Cyclin_N"/>
    <property type="match status" value="1"/>
</dbReference>
<evidence type="ECO:0000259" key="6">
    <source>
        <dbReference type="SMART" id="SM01332"/>
    </source>
</evidence>
<dbReference type="Pfam" id="PF02984">
    <property type="entry name" value="Cyclin_C"/>
    <property type="match status" value="1"/>
</dbReference>
<dbReference type="SMART" id="SM01332">
    <property type="entry name" value="Cyclin_C"/>
    <property type="match status" value="1"/>
</dbReference>
<keyword evidence="1 4" id="KW-0195">Cyclin</keyword>
<reference evidence="7" key="2">
    <citation type="submission" date="2025-08" db="UniProtKB">
        <authorList>
            <consortium name="Ensembl"/>
        </authorList>
    </citation>
    <scope>IDENTIFICATION</scope>
</reference>
<gene>
    <name evidence="7" type="primary">CCNJL</name>
</gene>
<feature type="domain" description="Cyclin C-terminal" evidence="6">
    <location>
        <begin position="143"/>
        <end position="277"/>
    </location>
</feature>
<dbReference type="InterPro" id="IPR039361">
    <property type="entry name" value="Cyclin"/>
</dbReference>
<evidence type="ECO:0000259" key="5">
    <source>
        <dbReference type="SMART" id="SM00385"/>
    </source>
</evidence>
<dbReference type="InterPro" id="IPR006671">
    <property type="entry name" value="Cyclin_N"/>
</dbReference>
<keyword evidence="8" id="KW-1185">Reference proteome</keyword>
<sequence>MDERWWEGHLALDIHCTLREKELKLPVYKAQSPLLESRRYFVDLVSILSNHCKICPTARHLAVYLLDLFMDRYSVTAKQLHIVAVACLLLASKFEEKEDRVPKLEQMNSLGLLCSYQLVLSKKELLQTELLLLEAFGWNLCVPTPAHYVDYYLLFSLSQKDLCNNWPIFSFSKTKGFLEKYAHYFLEVSLQDHIFHSFPPSMVAAACIGASRICLQLSPTWTRDLERISHYSMEQISACVKVMLLAFDSDFKDANKVKNQPLALQPQVLVPSTHQAPTQVLFQQPAFHHPLPQPPAASLSHIQAPVQDLCSAYRDTLQPHQSGSLLSGSTGPSLYHPYSALQPSAVQAVTIPAPLPRQIGAEPKPCISMAYGSSYFSGHHSFPAGCFDR</sequence>
<name>A0A4X2JZL5_VOMUR</name>
<accession>A0A4X2JZL5</accession>
<evidence type="ECO:0000256" key="2">
    <source>
        <dbReference type="ARBA" id="ARBA00061243"/>
    </source>
</evidence>
<dbReference type="FunFam" id="1.10.472.10:FF:000047">
    <property type="entry name" value="Cyclin J like"/>
    <property type="match status" value="1"/>
</dbReference>
<dbReference type="RefSeq" id="XP_027697639.1">
    <property type="nucleotide sequence ID" value="XM_027841838.1"/>
</dbReference>
<evidence type="ECO:0000256" key="1">
    <source>
        <dbReference type="ARBA" id="ARBA00023127"/>
    </source>
</evidence>
<dbReference type="InterPro" id="IPR013763">
    <property type="entry name" value="Cyclin-like_dom"/>
</dbReference>
<feature type="domain" description="Cyclin-like" evidence="5">
    <location>
        <begin position="43"/>
        <end position="134"/>
    </location>
</feature>
<dbReference type="InterPro" id="IPR036915">
    <property type="entry name" value="Cyclin-like_sf"/>
</dbReference>
<dbReference type="CTD" id="79616"/>
<evidence type="ECO:0000313" key="7">
    <source>
        <dbReference type="Ensembl" id="ENSVURP00010005128.1"/>
    </source>
</evidence>
<dbReference type="OMA" id="WDLCLPT"/>
<reference evidence="7" key="3">
    <citation type="submission" date="2025-09" db="UniProtKB">
        <authorList>
            <consortium name="Ensembl"/>
        </authorList>
    </citation>
    <scope>IDENTIFICATION</scope>
</reference>
<dbReference type="CDD" id="cd20529">
    <property type="entry name" value="CYCLIN_CCNJ-like_rpt2"/>
    <property type="match status" value="1"/>
</dbReference>
<dbReference type="STRING" id="29139.ENSVURP00010005128"/>
<reference evidence="8" key="1">
    <citation type="submission" date="2018-12" db="EMBL/GenBank/DDBJ databases">
        <authorList>
            <person name="Yazar S."/>
        </authorList>
    </citation>
    <scope>NUCLEOTIDE SEQUENCE [LARGE SCALE GENOMIC DNA]</scope>
</reference>